<organism evidence="1 2">
    <name type="scientific">Euplotes crassus</name>
    <dbReference type="NCBI Taxonomy" id="5936"/>
    <lineage>
        <taxon>Eukaryota</taxon>
        <taxon>Sar</taxon>
        <taxon>Alveolata</taxon>
        <taxon>Ciliophora</taxon>
        <taxon>Intramacronucleata</taxon>
        <taxon>Spirotrichea</taxon>
        <taxon>Hypotrichia</taxon>
        <taxon>Euplotida</taxon>
        <taxon>Euplotidae</taxon>
        <taxon>Moneuplotes</taxon>
    </lineage>
</organism>
<evidence type="ECO:0000313" key="2">
    <source>
        <dbReference type="Proteomes" id="UP001295684"/>
    </source>
</evidence>
<gene>
    <name evidence="1" type="ORF">ECRASSUSDP1_LOCUS13535</name>
</gene>
<reference evidence="1" key="1">
    <citation type="submission" date="2023-07" db="EMBL/GenBank/DDBJ databases">
        <authorList>
            <consortium name="AG Swart"/>
            <person name="Singh M."/>
            <person name="Singh A."/>
            <person name="Seah K."/>
            <person name="Emmerich C."/>
        </authorList>
    </citation>
    <scope>NUCLEOTIDE SEQUENCE</scope>
    <source>
        <strain evidence="1">DP1</strain>
    </source>
</reference>
<dbReference type="AlphaFoldDB" id="A0AAD1XGU6"/>
<comment type="caution">
    <text evidence="1">The sequence shown here is derived from an EMBL/GenBank/DDBJ whole genome shotgun (WGS) entry which is preliminary data.</text>
</comment>
<proteinExistence type="predicted"/>
<keyword evidence="2" id="KW-1185">Reference proteome</keyword>
<evidence type="ECO:0000313" key="1">
    <source>
        <dbReference type="EMBL" id="CAI2372207.1"/>
    </source>
</evidence>
<name>A0AAD1XGU6_EUPCR</name>
<accession>A0AAD1XGU6</accession>
<protein>
    <submittedName>
        <fullName evidence="1">Uncharacterized protein</fullName>
    </submittedName>
</protein>
<dbReference type="Proteomes" id="UP001295684">
    <property type="component" value="Unassembled WGS sequence"/>
</dbReference>
<dbReference type="EMBL" id="CAMPGE010013475">
    <property type="protein sequence ID" value="CAI2372207.1"/>
    <property type="molecule type" value="Genomic_DNA"/>
</dbReference>
<sequence length="265" mass="30551">MKGRTMSRTVPQRHLQALSIFRQESEQNVAKREIWDTSLDYFSENMSTKCVSFHEDQWNISLDLRIPDSSIIVKTFSLLGAKFNEVFFFFTTNENFKTSIRCLLDQDIKIKKLYLKFTDKNLSKSNLYCLIRNAHKISEFMLLNGLQFQTRHLSSLLHASRHISELVFTKCSLMDSCKCVKISSSVRVGINTLSLQYTKCSKAVMLGLLTSLAKNHNFAENLKLMYYKESIFSPKPGLTIKALTAILRDLGFKTEVKHTKSLLHK</sequence>